<dbReference type="RefSeq" id="WP_345369554.1">
    <property type="nucleotide sequence ID" value="NZ_BAABJX010000017.1"/>
</dbReference>
<protein>
    <recommendedName>
        <fullName evidence="3">Carboxypeptidase regulatory-like domain-containing protein</fullName>
    </recommendedName>
</protein>
<dbReference type="EMBL" id="BAABJX010000017">
    <property type="protein sequence ID" value="GAA4826548.1"/>
    <property type="molecule type" value="Genomic_DNA"/>
</dbReference>
<proteinExistence type="predicted"/>
<keyword evidence="2" id="KW-1185">Reference proteome</keyword>
<gene>
    <name evidence="1" type="ORF">GCM10023331_08990</name>
</gene>
<name>A0ABP9D8G1_9BACT</name>
<evidence type="ECO:0000313" key="1">
    <source>
        <dbReference type="EMBL" id="GAA4826548.1"/>
    </source>
</evidence>
<sequence>MKLLIFTVFLSLMACKTQQYTSGIEGVILWQEGNQMPMVGQENTTIQTAQPKGIEREVYIFNALNAKDIQARKGTFYQIQEEPLLIVKSKKDGSFKASLPAGTYSVFVKEAQGLFANRMNGNGTINPVTVKEKGYTPIRIVVNYMAAY</sequence>
<organism evidence="1 2">
    <name type="scientific">Algivirga pacifica</name>
    <dbReference type="NCBI Taxonomy" id="1162670"/>
    <lineage>
        <taxon>Bacteria</taxon>
        <taxon>Pseudomonadati</taxon>
        <taxon>Bacteroidota</taxon>
        <taxon>Cytophagia</taxon>
        <taxon>Cytophagales</taxon>
        <taxon>Flammeovirgaceae</taxon>
        <taxon>Algivirga</taxon>
    </lineage>
</organism>
<dbReference type="PROSITE" id="PS51257">
    <property type="entry name" value="PROKAR_LIPOPROTEIN"/>
    <property type="match status" value="1"/>
</dbReference>
<reference evidence="2" key="1">
    <citation type="journal article" date="2019" name="Int. J. Syst. Evol. Microbiol.">
        <title>The Global Catalogue of Microorganisms (GCM) 10K type strain sequencing project: providing services to taxonomists for standard genome sequencing and annotation.</title>
        <authorList>
            <consortium name="The Broad Institute Genomics Platform"/>
            <consortium name="The Broad Institute Genome Sequencing Center for Infectious Disease"/>
            <person name="Wu L."/>
            <person name="Ma J."/>
        </authorList>
    </citation>
    <scope>NUCLEOTIDE SEQUENCE [LARGE SCALE GENOMIC DNA]</scope>
    <source>
        <strain evidence="2">JCM 18326</strain>
    </source>
</reference>
<evidence type="ECO:0000313" key="2">
    <source>
        <dbReference type="Proteomes" id="UP001500298"/>
    </source>
</evidence>
<evidence type="ECO:0008006" key="3">
    <source>
        <dbReference type="Google" id="ProtNLM"/>
    </source>
</evidence>
<accession>A0ABP9D8G1</accession>
<comment type="caution">
    <text evidence="1">The sequence shown here is derived from an EMBL/GenBank/DDBJ whole genome shotgun (WGS) entry which is preliminary data.</text>
</comment>
<dbReference type="Proteomes" id="UP001500298">
    <property type="component" value="Unassembled WGS sequence"/>
</dbReference>